<evidence type="ECO:0000313" key="3">
    <source>
        <dbReference type="Proteomes" id="UP000504623"/>
    </source>
</evidence>
<dbReference type="PANTHER" id="PTHR37348:SF1">
    <property type="entry name" value="SPERM-EGG FUSION PROTEIN LLCFC1"/>
    <property type="match status" value="1"/>
</dbReference>
<dbReference type="Proteomes" id="UP000504623">
    <property type="component" value="Unplaced"/>
</dbReference>
<keyword evidence="3" id="KW-1185">Reference proteome</keyword>
<gene>
    <name evidence="4" type="primary">LOC102815173</name>
</gene>
<dbReference type="OrthoDB" id="9836289at2759"/>
<dbReference type="Pfam" id="PF15838">
    <property type="entry name" value="LLCFC1"/>
    <property type="match status" value="1"/>
</dbReference>
<proteinExistence type="predicted"/>
<dbReference type="GeneID" id="102815173"/>
<feature type="signal peptide" evidence="2">
    <location>
        <begin position="1"/>
        <end position="26"/>
    </location>
</feature>
<dbReference type="RefSeq" id="XP_006861334.1">
    <property type="nucleotide sequence ID" value="XM_006861272.1"/>
</dbReference>
<evidence type="ECO:0000256" key="2">
    <source>
        <dbReference type="SAM" id="SignalP"/>
    </source>
</evidence>
<keyword evidence="2" id="KW-0732">Signal</keyword>
<dbReference type="AlphaFoldDB" id="A0A9B0TJ23"/>
<reference evidence="4" key="1">
    <citation type="submission" date="2025-08" db="UniProtKB">
        <authorList>
            <consortium name="RefSeq"/>
        </authorList>
    </citation>
    <scope>IDENTIFICATION</scope>
    <source>
        <tissue evidence="4">Spleen</tissue>
    </source>
</reference>
<dbReference type="GO" id="GO:0007342">
    <property type="term" value="P:fusion of sperm to egg plasma membrane involved in single fertilization"/>
    <property type="evidence" value="ECO:0007669"/>
    <property type="project" value="InterPro"/>
</dbReference>
<evidence type="ECO:0000313" key="4">
    <source>
        <dbReference type="RefSeq" id="XP_006861334.1"/>
    </source>
</evidence>
<accession>A0A9B0TJ23</accession>
<sequence>MAPRGPQFCRAMALVTILMLLLPVKGLKLQKGSPDPTESSQKERMPSTEPDEEQLEEHFVASSVGEMWTLLDMAQQEDEVTETAAVRDHLLNLAFCMNLASIMVFL</sequence>
<dbReference type="InterPro" id="IPR031684">
    <property type="entry name" value="LLCFC1"/>
</dbReference>
<evidence type="ECO:0000256" key="1">
    <source>
        <dbReference type="SAM" id="MobiDB-lite"/>
    </source>
</evidence>
<dbReference type="PANTHER" id="PTHR37348">
    <property type="entry name" value="LLLL AND CFNLAS MOTIF-CONTAINING PROTEIN 1"/>
    <property type="match status" value="1"/>
</dbReference>
<feature type="chain" id="PRO_5038526621" evidence="2">
    <location>
        <begin position="27"/>
        <end position="106"/>
    </location>
</feature>
<organism evidence="3 4">
    <name type="scientific">Chrysochloris asiatica</name>
    <name type="common">Cape golden mole</name>
    <dbReference type="NCBI Taxonomy" id="185453"/>
    <lineage>
        <taxon>Eukaryota</taxon>
        <taxon>Metazoa</taxon>
        <taxon>Chordata</taxon>
        <taxon>Craniata</taxon>
        <taxon>Vertebrata</taxon>
        <taxon>Euteleostomi</taxon>
        <taxon>Mammalia</taxon>
        <taxon>Eutheria</taxon>
        <taxon>Afrotheria</taxon>
        <taxon>Chrysochloridae</taxon>
        <taxon>Chrysochlorinae</taxon>
        <taxon>Chrysochloris</taxon>
    </lineage>
</organism>
<feature type="region of interest" description="Disordered" evidence="1">
    <location>
        <begin position="28"/>
        <end position="54"/>
    </location>
</feature>
<protein>
    <submittedName>
        <fullName evidence="4">Uncharacterized protein C7orf34 homolog</fullName>
    </submittedName>
</protein>
<dbReference type="CTD" id="135927"/>
<name>A0A9B0TJ23_CHRAS</name>